<dbReference type="OrthoDB" id="5666689at2"/>
<sequence length="424" mass="46746">MKFILNLLLFISLFFNNILLASSSAIQSGIYGTNFKDSLLSNISSSTGNYLFKKAGDIGLITNSKDGSLTKTALHSLVGGSINAIQGESFLDGAIISGINELLTPLSSNLNKDEQILTSQLTGILTGALINSEAGAKQGYNLTTNAEMYNRQLHKDEIEFIKEKAQEFAIENGISKDEAISRLSSQALRQTDNLWSLMLGNEDIKAKEFLSNTNLTFKNGNKLFTADRLDYKNNRLYFDTAMNNIDFYNAYIHPNISSLPFETAKNNTLNLVYNADKIPSYLYGWAKKQTPSTLLHLGKELVKNIFIDGTSGTQNLIRNMSNNDLAKLEKVYGYEGVSDDIALISGLDTINLVGLTGFTKDIAKNSTNKISHKINKSIDGSINGIADNFSKIPPRDVVDVGKVIKNKTNKIDNKINHIFNKKRA</sequence>
<evidence type="ECO:0000313" key="3">
    <source>
        <dbReference type="Proteomes" id="UP000002407"/>
    </source>
</evidence>
<dbReference type="eggNOG" id="COG3210">
    <property type="taxonomic scope" value="Bacteria"/>
</dbReference>
<evidence type="ECO:0000259" key="1">
    <source>
        <dbReference type="Pfam" id="PF04830"/>
    </source>
</evidence>
<keyword evidence="3" id="KW-1185">Reference proteome</keyword>
<dbReference type="KEGG" id="cha:CHAB381_1532"/>
<dbReference type="Pfam" id="PF04830">
    <property type="entry name" value="DUF637"/>
    <property type="match status" value="1"/>
</dbReference>
<feature type="domain" description="DUF637" evidence="1">
    <location>
        <begin position="23"/>
        <end position="95"/>
    </location>
</feature>
<evidence type="ECO:0000313" key="2">
    <source>
        <dbReference type="EMBL" id="ABS51071.1"/>
    </source>
</evidence>
<dbReference type="EMBL" id="CP000776">
    <property type="protein sequence ID" value="ABS51071.1"/>
    <property type="molecule type" value="Genomic_DNA"/>
</dbReference>
<name>A7I3H4_CAMHC</name>
<accession>A7I3H4</accession>
<dbReference type="HOGENOM" id="CLU_646695_0_0_7"/>
<organism evidence="2 3">
    <name type="scientific">Campylobacter hominis (strain ATCC BAA-381 / DSM 21671 / CCUG 45161 / LMG 19568 / NCTC 13146 / CH001A)</name>
    <dbReference type="NCBI Taxonomy" id="360107"/>
    <lineage>
        <taxon>Bacteria</taxon>
        <taxon>Pseudomonadati</taxon>
        <taxon>Campylobacterota</taxon>
        <taxon>Epsilonproteobacteria</taxon>
        <taxon>Campylobacterales</taxon>
        <taxon>Campylobacteraceae</taxon>
        <taxon>Campylobacter</taxon>
    </lineage>
</organism>
<gene>
    <name evidence="2" type="ordered locus">CHAB381_1532</name>
</gene>
<dbReference type="STRING" id="360107.CHAB381_1532"/>
<dbReference type="InterPro" id="IPR006915">
    <property type="entry name" value="DUF637_hemagglutn_put"/>
</dbReference>
<dbReference type="Proteomes" id="UP000002407">
    <property type="component" value="Chromosome"/>
</dbReference>
<dbReference type="AlphaFoldDB" id="A7I3H4"/>
<proteinExistence type="predicted"/>
<protein>
    <submittedName>
        <fullName evidence="2">Putative filamentous haemagglutinin family protein, intein-containing protein</fullName>
    </submittedName>
</protein>
<reference evidence="3" key="1">
    <citation type="submission" date="2007-07" db="EMBL/GenBank/DDBJ databases">
        <title>Complete genome sequence of Campylobacter hominis ATCC BAA-381, a commensal isolated from the human gastrointestinal tract.</title>
        <authorList>
            <person name="Fouts D.E."/>
            <person name="Mongodin E.F."/>
            <person name="Puiu D."/>
            <person name="Sebastian Y."/>
            <person name="Miller W.G."/>
            <person name="Mandrell R.E."/>
            <person name="Nelson K.E."/>
        </authorList>
    </citation>
    <scope>NUCLEOTIDE SEQUENCE [LARGE SCALE GENOMIC DNA]</scope>
    <source>
        <strain evidence="3">ATCC BAA-381 / LMG 19568 / NCTC 13146 / CH001A</strain>
    </source>
</reference>
<dbReference type="RefSeq" id="WP_012109370.1">
    <property type="nucleotide sequence ID" value="NC_009714.1"/>
</dbReference>